<dbReference type="Proteomes" id="UP000600918">
    <property type="component" value="Unassembled WGS sequence"/>
</dbReference>
<sequence>MCGMLASYSCCIIVWTIYCFLQVHSLTFHVILSHNGPVVSGGTITIKADLYTTGGYRPSGSFRYILTDDALIPHENVTESTKNTTVYWNLTYPREKYSVGTYKVEVLVQRYFILHWSNVTSSRISFEVTSLLNGNITMSQSNKTLNDKFVSTALETQFGIDIRKGDYNFIIEKATSISTYWFIDCQYYGETNDLNFSYNFTNADMSRDIAALVIASYEPIEPPITTTAATILPSNTTSNTSLINSTASTVLSTTTISPTTIPHINTTIATLMTITPALNSTGNTVNTGNISFPYVCLNTSILPDPNKTYGYFTKQISVRAPITNITIKGTDWIQPWDMLSLNATCNGSGPFYKCLEFHQGKYNVTGNETCEYVDHLKSCNFSIVRYFFEPTEYTILVILSNDVSKQIYSKTITVYKVTPKPQLSVIVVPVSCTLVAVVLIVFGVAYYIQSRSRFTVEVADFDFGQNNPEMEYKTFTERLRDSFNNAVRPESKHISVRAPHYGSMNYRNI</sequence>
<evidence type="ECO:0000313" key="3">
    <source>
        <dbReference type="Proteomes" id="UP000600918"/>
    </source>
</evidence>
<dbReference type="InterPro" id="IPR045219">
    <property type="entry name" value="PKAT"/>
</dbReference>
<dbReference type="PANTHER" id="PTHR11861:SF8">
    <property type="entry name" value="PKD DOMAIN-CONTAINING PROTEIN"/>
    <property type="match status" value="1"/>
</dbReference>
<dbReference type="GO" id="GO:0005886">
    <property type="term" value="C:plasma membrane"/>
    <property type="evidence" value="ECO:0007669"/>
    <property type="project" value="TreeGrafter"/>
</dbReference>
<reference evidence="2" key="1">
    <citation type="journal article" date="2020" name="G3 (Bethesda)">
        <title>High-Quality Assemblies for Three Invasive Social Wasps from the &lt;i&gt;Vespula&lt;/i&gt; Genus.</title>
        <authorList>
            <person name="Harrop T.W.R."/>
            <person name="Guhlin J."/>
            <person name="McLaughlin G.M."/>
            <person name="Permina E."/>
            <person name="Stockwell P."/>
            <person name="Gilligan J."/>
            <person name="Le Lec M.F."/>
            <person name="Gruber M.A.M."/>
            <person name="Quinn O."/>
            <person name="Lovegrove M."/>
            <person name="Duncan E.J."/>
            <person name="Remnant E.J."/>
            <person name="Van Eeckhoven J."/>
            <person name="Graham B."/>
            <person name="Knapp R.A."/>
            <person name="Langford K.W."/>
            <person name="Kronenberg Z."/>
            <person name="Press M.O."/>
            <person name="Eacker S.M."/>
            <person name="Wilson-Rankin E.E."/>
            <person name="Purcell J."/>
            <person name="Lester P.J."/>
            <person name="Dearden P.K."/>
        </authorList>
    </citation>
    <scope>NUCLEOTIDE SEQUENCE</scope>
    <source>
        <strain evidence="2">Volc-1</strain>
    </source>
</reference>
<evidence type="ECO:0000256" key="1">
    <source>
        <dbReference type="SAM" id="Phobius"/>
    </source>
</evidence>
<name>A0A834K0E6_VESPE</name>
<keyword evidence="1" id="KW-0472">Membrane</keyword>
<dbReference type="AlphaFoldDB" id="A0A834K0E6"/>
<evidence type="ECO:0000313" key="2">
    <source>
        <dbReference type="EMBL" id="KAF7397017.1"/>
    </source>
</evidence>
<feature type="transmembrane region" description="Helical" evidence="1">
    <location>
        <begin position="426"/>
        <end position="448"/>
    </location>
</feature>
<organism evidence="2 3">
    <name type="scientific">Vespula pensylvanica</name>
    <name type="common">Western yellow jacket</name>
    <name type="synonym">Wasp</name>
    <dbReference type="NCBI Taxonomy" id="30213"/>
    <lineage>
        <taxon>Eukaryota</taxon>
        <taxon>Metazoa</taxon>
        <taxon>Ecdysozoa</taxon>
        <taxon>Arthropoda</taxon>
        <taxon>Hexapoda</taxon>
        <taxon>Insecta</taxon>
        <taxon>Pterygota</taxon>
        <taxon>Neoptera</taxon>
        <taxon>Endopterygota</taxon>
        <taxon>Hymenoptera</taxon>
        <taxon>Apocrita</taxon>
        <taxon>Aculeata</taxon>
        <taxon>Vespoidea</taxon>
        <taxon>Vespidae</taxon>
        <taxon>Vespinae</taxon>
        <taxon>Vespula</taxon>
    </lineage>
</organism>
<dbReference type="PANTHER" id="PTHR11861">
    <property type="entry name" value="MELANOCYTE PROTEIN PMEL 17-RELATED"/>
    <property type="match status" value="1"/>
</dbReference>
<protein>
    <submittedName>
        <fullName evidence="2">Uncharacterized protein</fullName>
    </submittedName>
</protein>
<comment type="caution">
    <text evidence="2">The sequence shown here is derived from an EMBL/GenBank/DDBJ whole genome shotgun (WGS) entry which is preliminary data.</text>
</comment>
<keyword evidence="1" id="KW-0812">Transmembrane</keyword>
<dbReference type="EMBL" id="JACSDY010000020">
    <property type="protein sequence ID" value="KAF7397017.1"/>
    <property type="molecule type" value="Genomic_DNA"/>
</dbReference>
<proteinExistence type="predicted"/>
<gene>
    <name evidence="2" type="ORF">H0235_016554</name>
</gene>
<keyword evidence="1" id="KW-1133">Transmembrane helix</keyword>
<keyword evidence="3" id="KW-1185">Reference proteome</keyword>
<dbReference type="OrthoDB" id="6381995at2759"/>
<accession>A0A834K0E6</accession>